<keyword evidence="5" id="KW-1185">Reference proteome</keyword>
<dbReference type="HOGENOM" id="CLU_480846_0_0_1"/>
<dbReference type="OMA" id="HVFIADF"/>
<name>V4BEU0_LOTGI</name>
<dbReference type="OrthoDB" id="6150834at2759"/>
<dbReference type="SUPFAM" id="SSF47986">
    <property type="entry name" value="DEATH domain"/>
    <property type="match status" value="1"/>
</dbReference>
<dbReference type="KEGG" id="lgi:LOTGIDRAFT_170847"/>
<feature type="domain" description="CARD" evidence="3">
    <location>
        <begin position="1"/>
        <end position="91"/>
    </location>
</feature>
<evidence type="ECO:0000313" key="5">
    <source>
        <dbReference type="Proteomes" id="UP000030746"/>
    </source>
</evidence>
<protein>
    <recommendedName>
        <fullName evidence="3">CARD domain-containing protein</fullName>
    </recommendedName>
</protein>
<proteinExistence type="predicted"/>
<feature type="coiled-coil region" evidence="1">
    <location>
        <begin position="395"/>
        <end position="429"/>
    </location>
</feature>
<dbReference type="Gene3D" id="1.10.533.10">
    <property type="entry name" value="Death Domain, Fas"/>
    <property type="match status" value="1"/>
</dbReference>
<feature type="region of interest" description="Disordered" evidence="2">
    <location>
        <begin position="546"/>
        <end position="567"/>
    </location>
</feature>
<evidence type="ECO:0000259" key="3">
    <source>
        <dbReference type="PROSITE" id="PS50209"/>
    </source>
</evidence>
<evidence type="ECO:0000256" key="1">
    <source>
        <dbReference type="SAM" id="Coils"/>
    </source>
</evidence>
<keyword evidence="1" id="KW-0175">Coiled coil</keyword>
<sequence length="567" mass="65276">MNPKQKEVLQTHRNFVIKNIIWNDQLAELLKSQGLVTDSILTDINKQESRDEKVKVLLERLVLKAGQAYHKFCNVLQVTGHYFLADFLRDEETNETANVKDLVKRLPFLGKVLKDNERKLVESYVIEKIQSETLKYIWKNEAREKDKALDAKLKQLETEVLMKEKSKDADSKINELKGTLMTASEECVVLKAQINALKAEIPAIRKEHQEDLNKQVKFNMANENSLKKVTEKFEHADKAITRIRLMIREAVTPRDNRTEKPTSIPKDNLTYLMDDLEFLISEFRQLMETESKYEELIKERDWVLVQLGFNQTESPTPSLTQAFKSFITQNQAQIDDLKTEIDKYDEMLRTQTDKMSFIENAKNDDERKVTNSTAVWQAAIMSVMRRQLQDVKVSNRKKDSNILFLEEDIKKLKDKIAKLENTLEEQKENNVTRTNVITSEDWSKLRGSPSRDQVDTNFLKSIDSVNAMNGVDVSLSDSSVGSKPERQKLNALPPLKYPTFKMNPGSSVARILKVRPQASMPRKYESRPIGGVPEGLHAAQLHLESRRGNQNIHGNGLSELKSFARDR</sequence>
<evidence type="ECO:0000256" key="2">
    <source>
        <dbReference type="SAM" id="MobiDB-lite"/>
    </source>
</evidence>
<dbReference type="RefSeq" id="XP_009044950.1">
    <property type="nucleotide sequence ID" value="XM_009046702.1"/>
</dbReference>
<gene>
    <name evidence="4" type="ORF">LOTGIDRAFT_170847</name>
</gene>
<dbReference type="CDD" id="cd01671">
    <property type="entry name" value="CARD"/>
    <property type="match status" value="1"/>
</dbReference>
<reference evidence="4 5" key="1">
    <citation type="journal article" date="2013" name="Nature">
        <title>Insights into bilaterian evolution from three spiralian genomes.</title>
        <authorList>
            <person name="Simakov O."/>
            <person name="Marletaz F."/>
            <person name="Cho S.J."/>
            <person name="Edsinger-Gonzales E."/>
            <person name="Havlak P."/>
            <person name="Hellsten U."/>
            <person name="Kuo D.H."/>
            <person name="Larsson T."/>
            <person name="Lv J."/>
            <person name="Arendt D."/>
            <person name="Savage R."/>
            <person name="Osoegawa K."/>
            <person name="de Jong P."/>
            <person name="Grimwood J."/>
            <person name="Chapman J.A."/>
            <person name="Shapiro H."/>
            <person name="Aerts A."/>
            <person name="Otillar R.P."/>
            <person name="Terry A.Y."/>
            <person name="Boore J.L."/>
            <person name="Grigoriev I.V."/>
            <person name="Lindberg D.R."/>
            <person name="Seaver E.C."/>
            <person name="Weisblat D.A."/>
            <person name="Putnam N.H."/>
            <person name="Rokhsar D.S."/>
        </authorList>
    </citation>
    <scope>NUCLEOTIDE SEQUENCE [LARGE SCALE GENOMIC DNA]</scope>
</reference>
<dbReference type="GO" id="GO:0042981">
    <property type="term" value="P:regulation of apoptotic process"/>
    <property type="evidence" value="ECO:0007669"/>
    <property type="project" value="InterPro"/>
</dbReference>
<dbReference type="PROSITE" id="PS50209">
    <property type="entry name" value="CARD"/>
    <property type="match status" value="1"/>
</dbReference>
<dbReference type="CTD" id="20241573"/>
<dbReference type="AlphaFoldDB" id="V4BEU0"/>
<dbReference type="InterPro" id="IPR001315">
    <property type="entry name" value="CARD"/>
</dbReference>
<organism evidence="4 5">
    <name type="scientific">Lottia gigantea</name>
    <name type="common">Giant owl limpet</name>
    <dbReference type="NCBI Taxonomy" id="225164"/>
    <lineage>
        <taxon>Eukaryota</taxon>
        <taxon>Metazoa</taxon>
        <taxon>Spiralia</taxon>
        <taxon>Lophotrochozoa</taxon>
        <taxon>Mollusca</taxon>
        <taxon>Gastropoda</taxon>
        <taxon>Patellogastropoda</taxon>
        <taxon>Lottioidea</taxon>
        <taxon>Lottiidae</taxon>
        <taxon>Lottia</taxon>
    </lineage>
</organism>
<dbReference type="Proteomes" id="UP000030746">
    <property type="component" value="Unassembled WGS sequence"/>
</dbReference>
<dbReference type="GeneID" id="20241573"/>
<dbReference type="EMBL" id="KB199780">
    <property type="protein sequence ID" value="ESP04347.1"/>
    <property type="molecule type" value="Genomic_DNA"/>
</dbReference>
<accession>V4BEU0</accession>
<feature type="coiled-coil region" evidence="1">
    <location>
        <begin position="139"/>
        <end position="200"/>
    </location>
</feature>
<feature type="coiled-coil region" evidence="1">
    <location>
        <begin position="327"/>
        <end position="354"/>
    </location>
</feature>
<evidence type="ECO:0000313" key="4">
    <source>
        <dbReference type="EMBL" id="ESP04347.1"/>
    </source>
</evidence>
<dbReference type="InterPro" id="IPR011029">
    <property type="entry name" value="DEATH-like_dom_sf"/>
</dbReference>